<reference evidence="2" key="2">
    <citation type="journal article" date="2021" name="PeerJ">
        <title>Extensive microbial diversity within the chicken gut microbiome revealed by metagenomics and culture.</title>
        <authorList>
            <person name="Gilroy R."/>
            <person name="Ravi A."/>
            <person name="Getino M."/>
            <person name="Pursley I."/>
            <person name="Horton D.L."/>
            <person name="Alikhan N.F."/>
            <person name="Baker D."/>
            <person name="Gharbi K."/>
            <person name="Hall N."/>
            <person name="Watson M."/>
            <person name="Adriaenssens E.M."/>
            <person name="Foster-Nyarko E."/>
            <person name="Jarju S."/>
            <person name="Secka A."/>
            <person name="Antonio M."/>
            <person name="Oren A."/>
            <person name="Chaudhuri R.R."/>
            <person name="La Ragione R."/>
            <person name="Hildebrand F."/>
            <person name="Pallen M.J."/>
        </authorList>
    </citation>
    <scope>NUCLEOTIDE SEQUENCE</scope>
    <source>
        <strain evidence="2">CHK123-3438</strain>
    </source>
</reference>
<name>A0A9D1GIU5_9FIRM</name>
<dbReference type="InterPro" id="IPR008254">
    <property type="entry name" value="Flavodoxin/NO_synth"/>
</dbReference>
<accession>A0A9D1GIU5</accession>
<organism evidence="2 3">
    <name type="scientific">Candidatus Caccovicinus merdipullorum</name>
    <dbReference type="NCBI Taxonomy" id="2840724"/>
    <lineage>
        <taxon>Bacteria</taxon>
        <taxon>Bacillati</taxon>
        <taxon>Bacillota</taxon>
        <taxon>Clostridia</taxon>
        <taxon>Eubacteriales</taxon>
        <taxon>Candidatus Caccovicinus</taxon>
    </lineage>
</organism>
<dbReference type="SUPFAM" id="SSF52218">
    <property type="entry name" value="Flavoproteins"/>
    <property type="match status" value="1"/>
</dbReference>
<dbReference type="GO" id="GO:0010181">
    <property type="term" value="F:FMN binding"/>
    <property type="evidence" value="ECO:0007669"/>
    <property type="project" value="InterPro"/>
</dbReference>
<feature type="domain" description="Flavodoxin-like" evidence="1">
    <location>
        <begin position="5"/>
        <end position="167"/>
    </location>
</feature>
<comment type="caution">
    <text evidence="2">The sequence shown here is derived from an EMBL/GenBank/DDBJ whole genome shotgun (WGS) entry which is preliminary data.</text>
</comment>
<dbReference type="Gene3D" id="3.40.50.360">
    <property type="match status" value="1"/>
</dbReference>
<dbReference type="NCBIfam" id="NF045594">
    <property type="entry name" value="flavodox_BilS"/>
    <property type="match status" value="1"/>
</dbReference>
<dbReference type="EMBL" id="DVKS01000126">
    <property type="protein sequence ID" value="HIT41898.1"/>
    <property type="molecule type" value="Genomic_DNA"/>
</dbReference>
<proteinExistence type="predicted"/>
<dbReference type="InterPro" id="IPR054633">
    <property type="entry name" value="BilS"/>
</dbReference>
<dbReference type="Pfam" id="PF12641">
    <property type="entry name" value="Flavodoxin_3"/>
    <property type="match status" value="1"/>
</dbReference>
<evidence type="ECO:0000313" key="3">
    <source>
        <dbReference type="Proteomes" id="UP000886860"/>
    </source>
</evidence>
<gene>
    <name evidence="2" type="ORF">IAB60_07375</name>
</gene>
<evidence type="ECO:0000259" key="1">
    <source>
        <dbReference type="Pfam" id="PF12641"/>
    </source>
</evidence>
<dbReference type="Proteomes" id="UP000886860">
    <property type="component" value="Unassembled WGS sequence"/>
</dbReference>
<dbReference type="InterPro" id="IPR029039">
    <property type="entry name" value="Flavoprotein-like_sf"/>
</dbReference>
<evidence type="ECO:0000313" key="2">
    <source>
        <dbReference type="EMBL" id="HIT41898.1"/>
    </source>
</evidence>
<sequence length="175" mass="19620">MKYAIICSSRTGNTRRLAEYLEKGLKERGSKTAGECLYFGGPGEDAKKAAREADVLFVGFWTDKGTCDEETGAFLRSLHGQKVFLFGTAGFGESQEYFSRILARVSECLDGTNDCIGSYMCQGRMPEAVRRRYESMMEKEPERMAMLIRNFDNALSHPDEKDLEGLLEAALIIWG</sequence>
<dbReference type="GO" id="GO:0016651">
    <property type="term" value="F:oxidoreductase activity, acting on NAD(P)H"/>
    <property type="evidence" value="ECO:0007669"/>
    <property type="project" value="UniProtKB-ARBA"/>
</dbReference>
<dbReference type="AlphaFoldDB" id="A0A9D1GIU5"/>
<protein>
    <submittedName>
        <fullName evidence="2">Flavodoxin family protein</fullName>
    </submittedName>
</protein>
<reference evidence="2" key="1">
    <citation type="submission" date="2020-10" db="EMBL/GenBank/DDBJ databases">
        <authorList>
            <person name="Gilroy R."/>
        </authorList>
    </citation>
    <scope>NUCLEOTIDE SEQUENCE</scope>
    <source>
        <strain evidence="2">CHK123-3438</strain>
    </source>
</reference>